<keyword evidence="3" id="KW-1185">Reference proteome</keyword>
<reference evidence="2 3" key="1">
    <citation type="journal article" date="2002" name="DNA Res.">
        <title>Complete genome structure of the thermophilic cyanobacterium Thermosynechococcus elongatus BP-1.</title>
        <authorList>
            <person name="Nakamura Y."/>
            <person name="Kaneko T."/>
            <person name="Sato S."/>
            <person name="Ikeuchi M."/>
            <person name="Katoh H."/>
            <person name="Sasamoto S."/>
            <person name="Watanabe A."/>
            <person name="Iriguchi M."/>
            <person name="Kawashima K."/>
            <person name="Kimura T."/>
            <person name="Kishida Y."/>
            <person name="Kiyokawa C."/>
            <person name="Kohara M."/>
            <person name="Matsumoto M."/>
            <person name="Matsuno A."/>
            <person name="Nakazaki N."/>
            <person name="Shimpo S."/>
            <person name="Sugimoto M."/>
            <person name="Takeuchi C."/>
            <person name="Yamada M."/>
            <person name="Tabata S."/>
        </authorList>
    </citation>
    <scope>NUCLEOTIDE SEQUENCE [LARGE SCALE GENOMIC DNA]</scope>
    <source>
        <strain evidence="3">IAM M-273 / NIES-2133 / BP-1</strain>
    </source>
</reference>
<dbReference type="InterPro" id="IPR002035">
    <property type="entry name" value="VWF_A"/>
</dbReference>
<dbReference type="RefSeq" id="WP_011056818.1">
    <property type="nucleotide sequence ID" value="NC_004113.1"/>
</dbReference>
<dbReference type="EMBL" id="BA000039">
    <property type="protein sequence ID" value="BAC08526.1"/>
    <property type="molecule type" value="Genomic_DNA"/>
</dbReference>
<evidence type="ECO:0000313" key="3">
    <source>
        <dbReference type="Proteomes" id="UP000000440"/>
    </source>
</evidence>
<dbReference type="InterPro" id="IPR011392">
    <property type="entry name" value="Tellurite-R_TerY"/>
</dbReference>
<organism evidence="2 3">
    <name type="scientific">Thermosynechococcus vestitus (strain NIES-2133 / IAM M-273 / BP-1)</name>
    <dbReference type="NCBI Taxonomy" id="197221"/>
    <lineage>
        <taxon>Bacteria</taxon>
        <taxon>Bacillati</taxon>
        <taxon>Cyanobacteriota</taxon>
        <taxon>Cyanophyceae</taxon>
        <taxon>Acaryochloridales</taxon>
        <taxon>Thermosynechococcaceae</taxon>
        <taxon>Thermosynechococcus</taxon>
    </lineage>
</organism>
<protein>
    <submittedName>
        <fullName evidence="2">Tlr0974 protein</fullName>
    </submittedName>
</protein>
<accession>Q8DK92</accession>
<dbReference type="SMART" id="SM00327">
    <property type="entry name" value="VWA"/>
    <property type="match status" value="1"/>
</dbReference>
<dbReference type="CDD" id="cd01464">
    <property type="entry name" value="vWA_subfamily"/>
    <property type="match status" value="1"/>
</dbReference>
<evidence type="ECO:0000259" key="1">
    <source>
        <dbReference type="PROSITE" id="PS50234"/>
    </source>
</evidence>
<dbReference type="Gene3D" id="3.40.50.410">
    <property type="entry name" value="von Willebrand factor, type A domain"/>
    <property type="match status" value="1"/>
</dbReference>
<dbReference type="Proteomes" id="UP000000440">
    <property type="component" value="Chromosome"/>
</dbReference>
<dbReference type="eggNOG" id="COG4245">
    <property type="taxonomic scope" value="Bacteria"/>
</dbReference>
<dbReference type="AlphaFoldDB" id="Q8DK92"/>
<name>Q8DK92_THEVB</name>
<dbReference type="STRING" id="197221.gene:10747566"/>
<evidence type="ECO:0000313" key="2">
    <source>
        <dbReference type="EMBL" id="BAC08526.1"/>
    </source>
</evidence>
<dbReference type="InterPro" id="IPR036465">
    <property type="entry name" value="vWFA_dom_sf"/>
</dbReference>
<gene>
    <name evidence="2" type="ordered locus">tlr0974</name>
</gene>
<dbReference type="KEGG" id="tel:tlr0974"/>
<dbReference type="PIRSF" id="PIRSF020634">
    <property type="entry name" value="TerY_vWA"/>
    <property type="match status" value="1"/>
</dbReference>
<dbReference type="SUPFAM" id="SSF53300">
    <property type="entry name" value="vWA-like"/>
    <property type="match status" value="1"/>
</dbReference>
<dbReference type="PROSITE" id="PS50234">
    <property type="entry name" value="VWFA"/>
    <property type="match status" value="1"/>
</dbReference>
<sequence length="241" mass="25968">MTIQSNVPEWANVEVPGGERHLPVYLLLDTSSSMEGAPIESLHQGLEQFQREVSSDQFARDIVKVGVITFASDAQLVTGGLVPISDFQPPMLTASGVTRLDLAFTVLLESIDRDVVRPVKGGQKGDWKPAVFVLTDGRPTDRHGIATDELWRPARDALVNRPKGEIKPSVIVAVGCGPHVDDDTLKAISTGTAFKMGTSEAAFVALFQYLSQSLTTSTQLGGNMEDPFANAQPSSELIRIP</sequence>
<feature type="domain" description="VWFA" evidence="1">
    <location>
        <begin position="23"/>
        <end position="214"/>
    </location>
</feature>
<dbReference type="EnsemblBacteria" id="BAC08526">
    <property type="protein sequence ID" value="BAC08526"/>
    <property type="gene ID" value="BAC08526"/>
</dbReference>
<proteinExistence type="predicted"/>